<feature type="compositionally biased region" description="Low complexity" evidence="1">
    <location>
        <begin position="533"/>
        <end position="549"/>
    </location>
</feature>
<feature type="compositionally biased region" description="Low complexity" evidence="1">
    <location>
        <begin position="647"/>
        <end position="663"/>
    </location>
</feature>
<dbReference type="InterPro" id="IPR036779">
    <property type="entry name" value="LysM_dom_sf"/>
</dbReference>
<name>A0A3N4I0S0_ASCIM</name>
<feature type="compositionally biased region" description="Polar residues" evidence="1">
    <location>
        <begin position="1252"/>
        <end position="1261"/>
    </location>
</feature>
<feature type="compositionally biased region" description="Polar residues" evidence="1">
    <location>
        <begin position="508"/>
        <end position="518"/>
    </location>
</feature>
<feature type="compositionally biased region" description="Polar residues" evidence="1">
    <location>
        <begin position="1219"/>
        <end position="1235"/>
    </location>
</feature>
<organism evidence="3 4">
    <name type="scientific">Ascobolus immersus RN42</name>
    <dbReference type="NCBI Taxonomy" id="1160509"/>
    <lineage>
        <taxon>Eukaryota</taxon>
        <taxon>Fungi</taxon>
        <taxon>Dikarya</taxon>
        <taxon>Ascomycota</taxon>
        <taxon>Pezizomycotina</taxon>
        <taxon>Pezizomycetes</taxon>
        <taxon>Pezizales</taxon>
        <taxon>Ascobolaceae</taxon>
        <taxon>Ascobolus</taxon>
    </lineage>
</organism>
<feature type="compositionally biased region" description="Basic and acidic residues" evidence="1">
    <location>
        <begin position="1476"/>
        <end position="1500"/>
    </location>
</feature>
<keyword evidence="4" id="KW-1185">Reference proteome</keyword>
<accession>A0A3N4I0S0</accession>
<feature type="compositionally biased region" description="Low complexity" evidence="1">
    <location>
        <begin position="1080"/>
        <end position="1111"/>
    </location>
</feature>
<feature type="compositionally biased region" description="Low complexity" evidence="1">
    <location>
        <begin position="1145"/>
        <end position="1166"/>
    </location>
</feature>
<dbReference type="OrthoDB" id="2281372at2759"/>
<feature type="compositionally biased region" description="Low complexity" evidence="1">
    <location>
        <begin position="1236"/>
        <end position="1251"/>
    </location>
</feature>
<feature type="compositionally biased region" description="Low complexity" evidence="1">
    <location>
        <begin position="1262"/>
        <end position="1358"/>
    </location>
</feature>
<dbReference type="PROSITE" id="PS51782">
    <property type="entry name" value="LYSM"/>
    <property type="match status" value="1"/>
</dbReference>
<feature type="compositionally biased region" description="Low complexity" evidence="1">
    <location>
        <begin position="991"/>
        <end position="1006"/>
    </location>
</feature>
<feature type="region of interest" description="Disordered" evidence="1">
    <location>
        <begin position="778"/>
        <end position="804"/>
    </location>
</feature>
<feature type="domain" description="LysM" evidence="2">
    <location>
        <begin position="593"/>
        <end position="638"/>
    </location>
</feature>
<feature type="compositionally biased region" description="Pro residues" evidence="1">
    <location>
        <begin position="484"/>
        <end position="496"/>
    </location>
</feature>
<feature type="region of interest" description="Disordered" evidence="1">
    <location>
        <begin position="484"/>
        <end position="567"/>
    </location>
</feature>
<feature type="region of interest" description="Disordered" evidence="1">
    <location>
        <begin position="642"/>
        <end position="735"/>
    </location>
</feature>
<dbReference type="Proteomes" id="UP000275078">
    <property type="component" value="Unassembled WGS sequence"/>
</dbReference>
<feature type="region of interest" description="Disordered" evidence="1">
    <location>
        <begin position="1053"/>
        <end position="1526"/>
    </location>
</feature>
<dbReference type="PRINTS" id="PR01217">
    <property type="entry name" value="PRICHEXTENSN"/>
</dbReference>
<feature type="compositionally biased region" description="Low complexity" evidence="1">
    <location>
        <begin position="1184"/>
        <end position="1218"/>
    </location>
</feature>
<feature type="compositionally biased region" description="Low complexity" evidence="1">
    <location>
        <begin position="793"/>
        <end position="804"/>
    </location>
</feature>
<feature type="compositionally biased region" description="Polar residues" evidence="1">
    <location>
        <begin position="977"/>
        <end position="990"/>
    </location>
</feature>
<evidence type="ECO:0000256" key="1">
    <source>
        <dbReference type="SAM" id="MobiDB-lite"/>
    </source>
</evidence>
<feature type="compositionally biased region" description="Polar residues" evidence="1">
    <location>
        <begin position="672"/>
        <end position="686"/>
    </location>
</feature>
<sequence>MVRTLSNIPPELHLIISTSLSLSPLDLLSLSKTSRRLHNIYHPLFHAAIHTIITTTHDPAGWTRRLCFAPLPVLHHLFTKWNWKPATITDPKLDFLQLHQNYLDALYTDDVEPYALTGTGWMTSQNPEEVHRLDREMLAYVAGRTEKTKALLRDEETTSILNRLWIEQSDTFFMRVLVDVFEWDPFKYDMVEDKRFLTLVDDVTMRTNTLVRRQFLTLGIDPAKLVSGDEDQKVLYHAILRLVTEHAVERGGYSLGGDNGCGLSEEQEAAVASVVGIFKAVIARGRKLGELGHYVDSAILVTGFEKGELWPAGFVAVHLPGLLWDGLRSAPTNRSLGLSSTLEPKTMTEAEKENLRNAFIELMGAVCGRLGLEESVSIDWDAPLAVSCRVLGLDVDVDELVPVPKTMARLALRWLEGTKEGEDRSALLTRVKLAVGQLISCAGGEPVVPQQPPVARKTVTATDMIIETTYSSIWLPATTLITVPKPPEPSASPSPSPSKGATKTSPTISAKTEVSTPRPTKDNPFVVKPIVAPSTSTPTPKPKPTGIQPKPTPKPGPEPPEPESSSKANQLVIVDFLPLNAIKQPQAAASCNQWVFAEWGLTCNEIERQLGIKATDVIRWNDVGVDCRRMWAGTHVCVGVMKDDDGTNSGASTSTGSATMTSDVDSDPPIASPTSSWFPTLPTGSPITVRPKPKPKPSSTKTRYSDIIETVTLPTTSSSSSSTKPVKPSSTKTKYTVTTETVTLPTTSSSLSSNSTKPVTKTEHIDLVETVTVSTTSPSLTESYGMTAPVEPTGTTFSTVTPSTTSSLTETYDWTVPTVSISTEESTTSSTFSTSSAFVTSISTGTTGPSAGTTTSEMALPPPASTSSEESTTSTGVSVSETSTTSTGASVTKTPTSTTSKSSTTTARPTSTTSSSTSEVPPTTSELPTTTTPPPAPSPTPGLIIFTSTAGTITTSVFNGSNGYTPGTLTAIDTITETGYPDPTTTSSSIPAVPTTSISATPTAPSQPQAETQTLTHGPLIQTIPDGMGGFITDTMFVTETATYTEFPAVKSEKPDLPIGPSTTTQATSTISVPEQPVFSPNSTLTYTTSSSSVRASTGTKTTRTASTATDSDWEWGGWWNGTTPHNGTSTSEYGAPRPITRGPSSTTKTVKSVTATTDDILTATDVEVGTPVTPEPTADSSVEPAPALATSTATSSSRSTSTRESSLPESTELPASSTLTETSGISIASETAPGTSSSTSRETTSTVASTQTDMNSTGTFSTPVSSPETATETSSSTVTESTSKAASTLTETGISSPSSASTSSTKSTASSSATDETSTVASTSTETSSTSTSSPSVSVTESAVETSSSISTDTTSTAANKPGMILPPSTSSEPSSGTTSSTSQSKSSTAMSEASTKTSQTSSSSSQYTSSTSSSSSTSTSEATSSSSSSAVPSNTSAPSLETEDSLNSERDKKAAPVNKGYKVDGFVAMPNSTESEKGSEEKKQENGEAEKKGKERNRNALTAGAAIAPSEPTGNATLAGKVAP</sequence>
<feature type="region of interest" description="Disordered" evidence="1">
    <location>
        <begin position="843"/>
        <end position="945"/>
    </location>
</feature>
<feature type="compositionally biased region" description="Low complexity" evidence="1">
    <location>
        <begin position="1369"/>
        <end position="1441"/>
    </location>
</feature>
<feature type="region of interest" description="Disordered" evidence="1">
    <location>
        <begin position="977"/>
        <end position="1011"/>
    </location>
</feature>
<feature type="compositionally biased region" description="Polar residues" evidence="1">
    <location>
        <begin position="1061"/>
        <end position="1073"/>
    </location>
</feature>
<feature type="compositionally biased region" description="Pro residues" evidence="1">
    <location>
        <begin position="931"/>
        <end position="940"/>
    </location>
</feature>
<dbReference type="STRING" id="1160509.A0A3N4I0S0"/>
<gene>
    <name evidence="3" type="ORF">BJ508DRAFT_363469</name>
</gene>
<proteinExistence type="predicted"/>
<feature type="compositionally biased region" description="Polar residues" evidence="1">
    <location>
        <begin position="1121"/>
        <end position="1133"/>
    </location>
</feature>
<evidence type="ECO:0000313" key="4">
    <source>
        <dbReference type="Proteomes" id="UP000275078"/>
    </source>
</evidence>
<reference evidence="3 4" key="1">
    <citation type="journal article" date="2018" name="Nat. Ecol. Evol.">
        <title>Pezizomycetes genomes reveal the molecular basis of ectomycorrhizal truffle lifestyle.</title>
        <authorList>
            <person name="Murat C."/>
            <person name="Payen T."/>
            <person name="Noel B."/>
            <person name="Kuo A."/>
            <person name="Morin E."/>
            <person name="Chen J."/>
            <person name="Kohler A."/>
            <person name="Krizsan K."/>
            <person name="Balestrini R."/>
            <person name="Da Silva C."/>
            <person name="Montanini B."/>
            <person name="Hainaut M."/>
            <person name="Levati E."/>
            <person name="Barry K.W."/>
            <person name="Belfiori B."/>
            <person name="Cichocki N."/>
            <person name="Clum A."/>
            <person name="Dockter R.B."/>
            <person name="Fauchery L."/>
            <person name="Guy J."/>
            <person name="Iotti M."/>
            <person name="Le Tacon F."/>
            <person name="Lindquist E.A."/>
            <person name="Lipzen A."/>
            <person name="Malagnac F."/>
            <person name="Mello A."/>
            <person name="Molinier V."/>
            <person name="Miyauchi S."/>
            <person name="Poulain J."/>
            <person name="Riccioni C."/>
            <person name="Rubini A."/>
            <person name="Sitrit Y."/>
            <person name="Splivallo R."/>
            <person name="Traeger S."/>
            <person name="Wang M."/>
            <person name="Zifcakova L."/>
            <person name="Wipf D."/>
            <person name="Zambonelli A."/>
            <person name="Paolocci F."/>
            <person name="Nowrousian M."/>
            <person name="Ottonello S."/>
            <person name="Baldrian P."/>
            <person name="Spatafora J.W."/>
            <person name="Henrissat B."/>
            <person name="Nagy L.G."/>
            <person name="Aury J.M."/>
            <person name="Wincker P."/>
            <person name="Grigoriev I.V."/>
            <person name="Bonfante P."/>
            <person name="Martin F.M."/>
        </authorList>
    </citation>
    <scope>NUCLEOTIDE SEQUENCE [LARGE SCALE GENOMIC DNA]</scope>
    <source>
        <strain evidence="3 4">RN42</strain>
    </source>
</reference>
<evidence type="ECO:0000259" key="2">
    <source>
        <dbReference type="PROSITE" id="PS51782"/>
    </source>
</evidence>
<dbReference type="InterPro" id="IPR018392">
    <property type="entry name" value="LysM"/>
</dbReference>
<feature type="compositionally biased region" description="Low complexity" evidence="1">
    <location>
        <begin position="843"/>
        <end position="856"/>
    </location>
</feature>
<feature type="compositionally biased region" description="Low complexity" evidence="1">
    <location>
        <begin position="710"/>
        <end position="735"/>
    </location>
</feature>
<feature type="compositionally biased region" description="Low complexity" evidence="1">
    <location>
        <begin position="497"/>
        <end position="507"/>
    </location>
</feature>
<dbReference type="EMBL" id="ML119704">
    <property type="protein sequence ID" value="RPA78996.1"/>
    <property type="molecule type" value="Genomic_DNA"/>
</dbReference>
<feature type="compositionally biased region" description="Low complexity" evidence="1">
    <location>
        <begin position="865"/>
        <end position="930"/>
    </location>
</feature>
<evidence type="ECO:0000313" key="3">
    <source>
        <dbReference type="EMBL" id="RPA78996.1"/>
    </source>
</evidence>
<feature type="compositionally biased region" description="Pro residues" evidence="1">
    <location>
        <begin position="550"/>
        <end position="559"/>
    </location>
</feature>
<protein>
    <recommendedName>
        <fullName evidence="2">LysM domain-containing protein</fullName>
    </recommendedName>
</protein>
<dbReference type="Gene3D" id="3.10.350.10">
    <property type="entry name" value="LysM domain"/>
    <property type="match status" value="1"/>
</dbReference>